<keyword evidence="4 5" id="KW-0472">Membrane</keyword>
<proteinExistence type="predicted"/>
<feature type="transmembrane region" description="Helical" evidence="5">
    <location>
        <begin position="20"/>
        <end position="38"/>
    </location>
</feature>
<dbReference type="GO" id="GO:0022857">
    <property type="term" value="F:transmembrane transporter activity"/>
    <property type="evidence" value="ECO:0007669"/>
    <property type="project" value="InterPro"/>
</dbReference>
<evidence type="ECO:0008006" key="8">
    <source>
        <dbReference type="Google" id="ProtNLM"/>
    </source>
</evidence>
<dbReference type="Pfam" id="PF07690">
    <property type="entry name" value="MFS_1"/>
    <property type="match status" value="1"/>
</dbReference>
<feature type="transmembrane region" description="Helical" evidence="5">
    <location>
        <begin position="291"/>
        <end position="315"/>
    </location>
</feature>
<sequence length="482" mass="53120">MAMMSSVLRWARLVSVEPYLFLCVLGYAGRLVCFQSLLMDRFCRRNFENGICDNLDEHLTEQAECIEGGNHLYTGVMLSSSLPAVAVALFLGPWSDKHSRKLPLVIASSGMCFDSILGATLAAFPEASPLWFVATALLSGFSGGFIICVSASFSYLSDITDERSRPSRFSVLEFFSIAALVVGNVAGGQICEKLGHVTAMAASPVCFAGAAIYSLFLIRETKTTSAGRSDMLRDLFRLDNVRQSYETCSRKRLGNLRKQIWMLVWISCCQRFCDMGTLAVGYPFARTMYRWSVGAFSNASTAFYAVNALVTLVVLPLLSNKLRLHEAAIGLVGMMSLMAKMVLTSVAYMDFMFYVAWMSGTLANGVGIAVRSRLSKLVDKEEVGRAFSLLGTCESVTPLLGSLVFLQLYNATQRYFPGFAFAAAAVFLIPCAGIFVWMMRMPTISITELKTIEQVKSWKWQELGPMAAPPVEKSERDSIEVY</sequence>
<dbReference type="EMBL" id="JAFNEN010000460">
    <property type="protein sequence ID" value="KAG8182557.1"/>
    <property type="molecule type" value="Genomic_DNA"/>
</dbReference>
<keyword evidence="3 5" id="KW-1133">Transmembrane helix</keyword>
<comment type="subcellular location">
    <subcellularLocation>
        <location evidence="1">Membrane</location>
        <topology evidence="1">Multi-pass membrane protein</topology>
    </subcellularLocation>
</comment>
<dbReference type="PANTHER" id="PTHR23507:SF1">
    <property type="entry name" value="FI18259P1-RELATED"/>
    <property type="match status" value="1"/>
</dbReference>
<keyword evidence="7" id="KW-1185">Reference proteome</keyword>
<organism evidence="6 7">
    <name type="scientific">Oedothorax gibbosus</name>
    <dbReference type="NCBI Taxonomy" id="931172"/>
    <lineage>
        <taxon>Eukaryota</taxon>
        <taxon>Metazoa</taxon>
        <taxon>Ecdysozoa</taxon>
        <taxon>Arthropoda</taxon>
        <taxon>Chelicerata</taxon>
        <taxon>Arachnida</taxon>
        <taxon>Araneae</taxon>
        <taxon>Araneomorphae</taxon>
        <taxon>Entelegynae</taxon>
        <taxon>Araneoidea</taxon>
        <taxon>Linyphiidae</taxon>
        <taxon>Erigoninae</taxon>
        <taxon>Oedothorax</taxon>
    </lineage>
</organism>
<protein>
    <recommendedName>
        <fullName evidence="8">Adenylate cyclase</fullName>
    </recommendedName>
</protein>
<dbReference type="PANTHER" id="PTHR23507">
    <property type="entry name" value="ZGC:174356"/>
    <property type="match status" value="1"/>
</dbReference>
<feature type="transmembrane region" description="Helical" evidence="5">
    <location>
        <begin position="386"/>
        <end position="409"/>
    </location>
</feature>
<feature type="transmembrane region" description="Helical" evidence="5">
    <location>
        <begin position="169"/>
        <end position="190"/>
    </location>
</feature>
<keyword evidence="2 5" id="KW-0812">Transmembrane</keyword>
<name>A0AAV6UDV5_9ARAC</name>
<feature type="transmembrane region" description="Helical" evidence="5">
    <location>
        <begin position="72"/>
        <end position="92"/>
    </location>
</feature>
<feature type="transmembrane region" description="Helical" evidence="5">
    <location>
        <begin position="354"/>
        <end position="374"/>
    </location>
</feature>
<evidence type="ECO:0000256" key="3">
    <source>
        <dbReference type="ARBA" id="ARBA00022989"/>
    </source>
</evidence>
<evidence type="ECO:0000313" key="6">
    <source>
        <dbReference type="EMBL" id="KAG8182557.1"/>
    </source>
</evidence>
<accession>A0AAV6UDV5</accession>
<feature type="transmembrane region" description="Helical" evidence="5">
    <location>
        <begin position="104"/>
        <end position="124"/>
    </location>
</feature>
<dbReference type="GO" id="GO:0016020">
    <property type="term" value="C:membrane"/>
    <property type="evidence" value="ECO:0007669"/>
    <property type="project" value="UniProtKB-SubCell"/>
</dbReference>
<evidence type="ECO:0000256" key="1">
    <source>
        <dbReference type="ARBA" id="ARBA00004141"/>
    </source>
</evidence>
<dbReference type="InterPro" id="IPR036259">
    <property type="entry name" value="MFS_trans_sf"/>
</dbReference>
<evidence type="ECO:0000256" key="5">
    <source>
        <dbReference type="SAM" id="Phobius"/>
    </source>
</evidence>
<evidence type="ECO:0000313" key="7">
    <source>
        <dbReference type="Proteomes" id="UP000827092"/>
    </source>
</evidence>
<feature type="transmembrane region" description="Helical" evidence="5">
    <location>
        <begin position="130"/>
        <end position="157"/>
    </location>
</feature>
<comment type="caution">
    <text evidence="6">The sequence shown here is derived from an EMBL/GenBank/DDBJ whole genome shotgun (WGS) entry which is preliminary data.</text>
</comment>
<dbReference type="AlphaFoldDB" id="A0AAV6UDV5"/>
<feature type="transmembrane region" description="Helical" evidence="5">
    <location>
        <begin position="260"/>
        <end position="285"/>
    </location>
</feature>
<feature type="transmembrane region" description="Helical" evidence="5">
    <location>
        <begin position="196"/>
        <end position="218"/>
    </location>
</feature>
<dbReference type="InterPro" id="IPR011701">
    <property type="entry name" value="MFS"/>
</dbReference>
<dbReference type="Proteomes" id="UP000827092">
    <property type="component" value="Unassembled WGS sequence"/>
</dbReference>
<dbReference type="Gene3D" id="1.20.1250.20">
    <property type="entry name" value="MFS general substrate transporter like domains"/>
    <property type="match status" value="1"/>
</dbReference>
<evidence type="ECO:0000256" key="4">
    <source>
        <dbReference type="ARBA" id="ARBA00023136"/>
    </source>
</evidence>
<reference evidence="6 7" key="1">
    <citation type="journal article" date="2022" name="Nat. Ecol. Evol.">
        <title>A masculinizing supergene underlies an exaggerated male reproductive morph in a spider.</title>
        <authorList>
            <person name="Hendrickx F."/>
            <person name="De Corte Z."/>
            <person name="Sonet G."/>
            <person name="Van Belleghem S.M."/>
            <person name="Kostlbacher S."/>
            <person name="Vangestel C."/>
        </authorList>
    </citation>
    <scope>NUCLEOTIDE SEQUENCE [LARGE SCALE GENOMIC DNA]</scope>
    <source>
        <strain evidence="6">W744_W776</strain>
    </source>
</reference>
<feature type="transmembrane region" description="Helical" evidence="5">
    <location>
        <begin position="415"/>
        <end position="437"/>
    </location>
</feature>
<feature type="transmembrane region" description="Helical" evidence="5">
    <location>
        <begin position="327"/>
        <end position="348"/>
    </location>
</feature>
<gene>
    <name evidence="6" type="ORF">JTE90_002091</name>
</gene>
<evidence type="ECO:0000256" key="2">
    <source>
        <dbReference type="ARBA" id="ARBA00022692"/>
    </source>
</evidence>
<dbReference type="SUPFAM" id="SSF103473">
    <property type="entry name" value="MFS general substrate transporter"/>
    <property type="match status" value="1"/>
</dbReference>